<accession>A0A413RNQ4</accession>
<dbReference type="Proteomes" id="UP000283374">
    <property type="component" value="Unassembled WGS sequence"/>
</dbReference>
<sequence length="705" mass="74850">MDEVVLSKGANCGLPDGVSRLQIVIGWGDADGDVDVDAAALMLDDSGRVGSDENFVFFNQPASPDGAVSLLGRSSDDNGSHEIIAVDLDGLSPEVGRVVVTASLAERTFGGLDGLICRVLDEAGAAVARYEITDATTETAFVFCEVYRRGEAWKVRAVGQGWDSGLAGLATDFGVAVDDAEAPEAEPGEPAPLSVADDTIEAVETRPDDSTIDEPTTATVIDFPAPALVAVPSESAAPARRRSAGVRTSKRATARVQAPRLQLAGAEGWQAARLFSVSGVGVGEEQEKRATSALLSTMMAVPAFGRALTSRFGAPAGGVETYLEVPFALRDGTVYPDGVLRVARGSKRWTGLIEVKTGSGQLHREQVEKYLDVARQEGFDTLVTLSNDIAPQPGEHPVGVDRRKLRRTSLIHLSWAEVLHEAKFTLQHRGVADSLQAWILSELISYLEHPRSGAADFHDMGPSWVPVREAIHAGTLRPSDGKVPAVANSWTRLVRQICLRLSSELGVSVTQAVPRKLAADSVARVQAIVARLAAEGVLDAVLKIPLAVGPLTVTADLRTSQVRVAVAVTAPREGTGQKRLGWLLRQLRDAPDDLVVETLFAGRTESTSEKLVDVRANANTLLPDRGAEVVEFRLSLTSPMGTKRSGGRGAFVPSVVSAVELFYSTVVQPLKAWQPPAPKLSDDVTAGALAEQDDLDEEAVGRESS</sequence>
<evidence type="ECO:0000256" key="2">
    <source>
        <dbReference type="SAM" id="MobiDB-lite"/>
    </source>
</evidence>
<protein>
    <submittedName>
        <fullName evidence="4">TerD family protein</fullName>
    </submittedName>
</protein>
<comment type="caution">
    <text evidence="4">The sequence shown here is derived from an EMBL/GenBank/DDBJ whole genome shotgun (WGS) entry which is preliminary data.</text>
</comment>
<feature type="region of interest" description="Disordered" evidence="2">
    <location>
        <begin position="232"/>
        <end position="251"/>
    </location>
</feature>
<evidence type="ECO:0000256" key="1">
    <source>
        <dbReference type="ARBA" id="ARBA00008775"/>
    </source>
</evidence>
<gene>
    <name evidence="4" type="ORF">D1825_05320</name>
</gene>
<name>A0A413RNQ4_9CELL</name>
<reference evidence="4 5" key="1">
    <citation type="submission" date="2018-08" db="EMBL/GenBank/DDBJ databases">
        <title>Cellulomonas rhizosphaerae sp. nov., a novel actinomycete isolated from soil.</title>
        <authorList>
            <person name="Tian Y."/>
        </authorList>
    </citation>
    <scope>NUCLEOTIDE SEQUENCE [LARGE SCALE GENOMIC DNA]</scope>
    <source>
        <strain evidence="4 5">NEAU-TCZ24</strain>
    </source>
</reference>
<feature type="domain" description="TerD" evidence="3">
    <location>
        <begin position="4"/>
        <end position="173"/>
    </location>
</feature>
<evidence type="ECO:0000259" key="3">
    <source>
        <dbReference type="Pfam" id="PF02342"/>
    </source>
</evidence>
<dbReference type="InterPro" id="IPR051324">
    <property type="entry name" value="Stress/Tellurium_Resist"/>
</dbReference>
<evidence type="ECO:0000313" key="5">
    <source>
        <dbReference type="Proteomes" id="UP000283374"/>
    </source>
</evidence>
<keyword evidence="5" id="KW-1185">Reference proteome</keyword>
<organism evidence="4 5">
    <name type="scientific">Cellulomonas rhizosphaerae</name>
    <dbReference type="NCBI Taxonomy" id="2293719"/>
    <lineage>
        <taxon>Bacteria</taxon>
        <taxon>Bacillati</taxon>
        <taxon>Actinomycetota</taxon>
        <taxon>Actinomycetes</taxon>
        <taxon>Micrococcales</taxon>
        <taxon>Cellulomonadaceae</taxon>
        <taxon>Cellulomonas</taxon>
    </lineage>
</organism>
<proteinExistence type="inferred from homology"/>
<dbReference type="CDD" id="cd06974">
    <property type="entry name" value="TerD_like"/>
    <property type="match status" value="1"/>
</dbReference>
<feature type="compositionally biased region" description="Basic residues" evidence="2">
    <location>
        <begin position="239"/>
        <end position="251"/>
    </location>
</feature>
<dbReference type="OrthoDB" id="56224at2"/>
<comment type="similarity">
    <text evidence="1">Belongs to the CAPAB/TerDEXZ family.</text>
</comment>
<dbReference type="AlphaFoldDB" id="A0A413RNQ4"/>
<evidence type="ECO:0000313" key="4">
    <source>
        <dbReference type="EMBL" id="RHA43649.1"/>
    </source>
</evidence>
<dbReference type="Pfam" id="PF02342">
    <property type="entry name" value="TerD"/>
    <property type="match status" value="1"/>
</dbReference>
<dbReference type="RefSeq" id="WP_118766419.1">
    <property type="nucleotide sequence ID" value="NZ_QWKP01000150.1"/>
</dbReference>
<dbReference type="Gene3D" id="2.60.60.30">
    <property type="entry name" value="sav2460 like domains"/>
    <property type="match status" value="1"/>
</dbReference>
<dbReference type="EMBL" id="QWKP01000150">
    <property type="protein sequence ID" value="RHA43649.1"/>
    <property type="molecule type" value="Genomic_DNA"/>
</dbReference>
<dbReference type="PANTHER" id="PTHR32097:SF4">
    <property type="entry name" value="GENERAL STRESS PROTEIN 16U"/>
    <property type="match status" value="1"/>
</dbReference>
<dbReference type="PANTHER" id="PTHR32097">
    <property type="entry name" value="CAMP-BINDING PROTEIN 1-RELATED"/>
    <property type="match status" value="1"/>
</dbReference>
<dbReference type="InterPro" id="IPR003325">
    <property type="entry name" value="TerD"/>
</dbReference>